<dbReference type="InterPro" id="IPR017191">
    <property type="entry name" value="Junctophilin"/>
</dbReference>
<name>A0A8C5SLG9_LATLA</name>
<dbReference type="GO" id="GO:0005886">
    <property type="term" value="C:plasma membrane"/>
    <property type="evidence" value="ECO:0007669"/>
    <property type="project" value="TreeGrafter"/>
</dbReference>
<keyword evidence="3" id="KW-1185">Reference proteome</keyword>
<feature type="compositionally biased region" description="Low complexity" evidence="1">
    <location>
        <begin position="42"/>
        <end position="51"/>
    </location>
</feature>
<evidence type="ECO:0000313" key="3">
    <source>
        <dbReference type="Proteomes" id="UP000694406"/>
    </source>
</evidence>
<feature type="region of interest" description="Disordered" evidence="1">
    <location>
        <begin position="1"/>
        <end position="20"/>
    </location>
</feature>
<dbReference type="GO" id="GO:0030314">
    <property type="term" value="C:junctional membrane complex"/>
    <property type="evidence" value="ECO:0007669"/>
    <property type="project" value="InterPro"/>
</dbReference>
<dbReference type="AlphaFoldDB" id="A0A8C5SLG9"/>
<accession>A0A8C5SLG9</accession>
<proteinExistence type="predicted"/>
<feature type="compositionally biased region" description="Pro residues" evidence="1">
    <location>
        <begin position="71"/>
        <end position="81"/>
    </location>
</feature>
<feature type="compositionally biased region" description="Polar residues" evidence="1">
    <location>
        <begin position="110"/>
        <end position="125"/>
    </location>
</feature>
<dbReference type="GO" id="GO:0016529">
    <property type="term" value="C:sarcoplasmic reticulum"/>
    <property type="evidence" value="ECO:0007669"/>
    <property type="project" value="TreeGrafter"/>
</dbReference>
<dbReference type="Proteomes" id="UP000694406">
    <property type="component" value="Unplaced"/>
</dbReference>
<feature type="region of interest" description="Disordered" evidence="1">
    <location>
        <begin position="26"/>
        <end position="158"/>
    </location>
</feature>
<organism evidence="2 3">
    <name type="scientific">Laticauda laticaudata</name>
    <name type="common">Blue-ringed sea krait</name>
    <name type="synonym">Blue-lipped sea krait</name>
    <dbReference type="NCBI Taxonomy" id="8630"/>
    <lineage>
        <taxon>Eukaryota</taxon>
        <taxon>Metazoa</taxon>
        <taxon>Chordata</taxon>
        <taxon>Craniata</taxon>
        <taxon>Vertebrata</taxon>
        <taxon>Euteleostomi</taxon>
        <taxon>Lepidosauria</taxon>
        <taxon>Squamata</taxon>
        <taxon>Bifurcata</taxon>
        <taxon>Unidentata</taxon>
        <taxon>Episquamata</taxon>
        <taxon>Toxicofera</taxon>
        <taxon>Serpentes</taxon>
        <taxon>Colubroidea</taxon>
        <taxon>Elapidae</taxon>
        <taxon>Laticaudinae</taxon>
        <taxon>Laticauda</taxon>
    </lineage>
</organism>
<dbReference type="GeneTree" id="ENSGT00940000159411"/>
<feature type="compositionally biased region" description="Basic and acidic residues" evidence="1">
    <location>
        <begin position="1"/>
        <end position="11"/>
    </location>
</feature>
<dbReference type="PANTHER" id="PTHR23085:SF26">
    <property type="entry name" value="JUNCTOPHILIN-2"/>
    <property type="match status" value="1"/>
</dbReference>
<reference evidence="2" key="1">
    <citation type="submission" date="2025-08" db="UniProtKB">
        <authorList>
            <consortium name="Ensembl"/>
        </authorList>
    </citation>
    <scope>IDENTIFICATION</scope>
</reference>
<dbReference type="PANTHER" id="PTHR23085">
    <property type="entry name" value="GH28348P"/>
    <property type="match status" value="1"/>
</dbReference>
<dbReference type="Ensembl" id="ENSLLTT00000020131.1">
    <property type="protein sequence ID" value="ENSLLTP00000019415.1"/>
    <property type="gene ID" value="ENSLLTG00000014619.1"/>
</dbReference>
<reference evidence="2" key="2">
    <citation type="submission" date="2025-09" db="UniProtKB">
        <authorList>
            <consortium name="Ensembl"/>
        </authorList>
    </citation>
    <scope>IDENTIFICATION</scope>
</reference>
<feature type="compositionally biased region" description="Basic and acidic residues" evidence="1">
    <location>
        <begin position="207"/>
        <end position="229"/>
    </location>
</feature>
<evidence type="ECO:0000256" key="1">
    <source>
        <dbReference type="SAM" id="MobiDB-lite"/>
    </source>
</evidence>
<feature type="compositionally biased region" description="Low complexity" evidence="1">
    <location>
        <begin position="132"/>
        <end position="146"/>
    </location>
</feature>
<dbReference type="GO" id="GO:0005789">
    <property type="term" value="C:endoplasmic reticulum membrane"/>
    <property type="evidence" value="ECO:0007669"/>
    <property type="project" value="TreeGrafter"/>
</dbReference>
<feature type="region of interest" description="Disordered" evidence="1">
    <location>
        <begin position="182"/>
        <end position="296"/>
    </location>
</feature>
<sequence>MLARSMARELSPDFYQPGPEYLKRRLLQELMENEENVEHIQETPPVEETSPATPPESPQDDEQEFMKPKESPAPTPSPSGTPPESKRAKQGSQKDGILSPGNWNGDHTKNGNYIESRPNTSSSALLATVEKSGSNSRPASQSPSRPSHMKIATDRMEIKPLERIQKEGEVKLFEGYHSYAVRTSPVTPPVDNEEEPFSDSTFLTKSRSPEPEADVKAVDHKLELEKRESTPVTQHEPGHKEKKIIKTESKLEPKQHPPEPKVEEKVEAVNETKPEAKMVAKTEPKTVMKKVSPPETATKEVVEKEEVNCFCLHSRDSCS</sequence>
<feature type="compositionally biased region" description="Basic and acidic residues" evidence="1">
    <location>
        <begin position="236"/>
        <end position="286"/>
    </location>
</feature>
<evidence type="ECO:0000313" key="2">
    <source>
        <dbReference type="Ensembl" id="ENSLLTP00000019415.1"/>
    </source>
</evidence>
<protein>
    <submittedName>
        <fullName evidence="2">Uncharacterized protein</fullName>
    </submittedName>
</protein>